<protein>
    <submittedName>
        <fullName evidence="1">Uncharacterized protein</fullName>
    </submittedName>
</protein>
<accession>A0A250XAG5</accession>
<comment type="caution">
    <text evidence="1">The sequence shown here is derived from an EMBL/GenBank/DDBJ whole genome shotgun (WGS) entry which is preliminary data.</text>
</comment>
<keyword evidence="2" id="KW-1185">Reference proteome</keyword>
<proteinExistence type="predicted"/>
<evidence type="ECO:0000313" key="1">
    <source>
        <dbReference type="EMBL" id="GAX80067.1"/>
    </source>
</evidence>
<gene>
    <name evidence="1" type="ORF">CEUSTIGMA_g7505.t1</name>
</gene>
<dbReference type="Proteomes" id="UP000232323">
    <property type="component" value="Unassembled WGS sequence"/>
</dbReference>
<organism evidence="1 2">
    <name type="scientific">Chlamydomonas eustigma</name>
    <dbReference type="NCBI Taxonomy" id="1157962"/>
    <lineage>
        <taxon>Eukaryota</taxon>
        <taxon>Viridiplantae</taxon>
        <taxon>Chlorophyta</taxon>
        <taxon>core chlorophytes</taxon>
        <taxon>Chlorophyceae</taxon>
        <taxon>CS clade</taxon>
        <taxon>Chlamydomonadales</taxon>
        <taxon>Chlamydomonadaceae</taxon>
        <taxon>Chlamydomonas</taxon>
    </lineage>
</organism>
<dbReference type="EMBL" id="BEGY01000048">
    <property type="protein sequence ID" value="GAX80067.1"/>
    <property type="molecule type" value="Genomic_DNA"/>
</dbReference>
<dbReference type="Gene3D" id="3.40.50.300">
    <property type="entry name" value="P-loop containing nucleotide triphosphate hydrolases"/>
    <property type="match status" value="1"/>
</dbReference>
<evidence type="ECO:0000313" key="2">
    <source>
        <dbReference type="Proteomes" id="UP000232323"/>
    </source>
</evidence>
<reference evidence="1 2" key="1">
    <citation type="submission" date="2017-08" db="EMBL/GenBank/DDBJ databases">
        <title>Acidophilic green algal genome provides insights into adaptation to an acidic environment.</title>
        <authorList>
            <person name="Hirooka S."/>
            <person name="Hirose Y."/>
            <person name="Kanesaki Y."/>
            <person name="Higuchi S."/>
            <person name="Fujiwara T."/>
            <person name="Onuma R."/>
            <person name="Era A."/>
            <person name="Ohbayashi R."/>
            <person name="Uzuka A."/>
            <person name="Nozaki H."/>
            <person name="Yoshikawa H."/>
            <person name="Miyagishima S.Y."/>
        </authorList>
    </citation>
    <scope>NUCLEOTIDE SEQUENCE [LARGE SCALE GENOMIC DNA]</scope>
    <source>
        <strain evidence="1 2">NIES-2499</strain>
    </source>
</reference>
<sequence>MSSPLVTPPGVVLSPENVALVACFSVTDLSVLHRIVNRSYTTQTWRKHPSKLISMTAKGAGGTGKTTAAWNASAELLMDGKEDQVLVTNLDSQPSLEERLLGKVIHNVFNDDFNSLLALNNLTGSTILSGLNSCLAGPEFRLEPPKLLTVDPVRLAGLRPATRAGPTRPTAGPFFDPGDSGKRIHIMLSDENISEWDHQLSTSSVLRNIGAAGSIHKAVPGALYSLLQMTAYVLGVTYIVMDMGPGNGGLNRIAIMCSDAWFMPLCIDNKCASTIASFASSLPTWATNYVQTVWQTAGTDNKYPLPVVHVADAAPTTAAPEAPAAAAASLGIGLHLLPSIMAPPPPPTPRLPKFLGVVFSRLGVRGAVRPYNQYAALLRSQQLITQALIPSVVACNMALPMPAYQQCLQPILNTFAQMPAGAQAAPNPVPGVCNILREFDSLQYMSERESVPVPFLQQHHFLSPGGDEYGQFLEALAANPNLPYPPDDAFLALPTTASAVILSAKVANIRGMTRIFLRMITDNL</sequence>
<name>A0A250XAG5_9CHLO</name>
<dbReference type="SUPFAM" id="SSF52540">
    <property type="entry name" value="P-loop containing nucleoside triphosphate hydrolases"/>
    <property type="match status" value="1"/>
</dbReference>
<dbReference type="InterPro" id="IPR027417">
    <property type="entry name" value="P-loop_NTPase"/>
</dbReference>
<dbReference type="AlphaFoldDB" id="A0A250XAG5"/>